<dbReference type="OrthoDB" id="9814591at2"/>
<dbReference type="Gene3D" id="3.30.160.60">
    <property type="entry name" value="Classic Zinc Finger"/>
    <property type="match status" value="1"/>
</dbReference>
<dbReference type="InterPro" id="IPR003770">
    <property type="entry name" value="MLTG-like"/>
</dbReference>
<keyword evidence="7" id="KW-0997">Cell inner membrane</keyword>
<evidence type="ECO:0000313" key="10">
    <source>
        <dbReference type="Proteomes" id="UP000199415"/>
    </source>
</evidence>
<comment type="similarity">
    <text evidence="7">Belongs to the transglycosylase MltG family.</text>
</comment>
<dbReference type="GO" id="GO:0009252">
    <property type="term" value="P:peptidoglycan biosynthetic process"/>
    <property type="evidence" value="ECO:0007669"/>
    <property type="project" value="UniProtKB-UniRule"/>
</dbReference>
<dbReference type="GO" id="GO:0005886">
    <property type="term" value="C:plasma membrane"/>
    <property type="evidence" value="ECO:0007669"/>
    <property type="project" value="UniProtKB-UniRule"/>
</dbReference>
<dbReference type="EMBL" id="FNCE01000001">
    <property type="protein sequence ID" value="SDF60280.1"/>
    <property type="molecule type" value="Genomic_DNA"/>
</dbReference>
<evidence type="ECO:0000256" key="2">
    <source>
        <dbReference type="ARBA" id="ARBA00022692"/>
    </source>
</evidence>
<dbReference type="PANTHER" id="PTHR30518">
    <property type="entry name" value="ENDOLYTIC MUREIN TRANSGLYCOSYLASE"/>
    <property type="match status" value="1"/>
</dbReference>
<dbReference type="Proteomes" id="UP000199415">
    <property type="component" value="Unassembled WGS sequence"/>
</dbReference>
<reference evidence="9 10" key="1">
    <citation type="submission" date="2016-10" db="EMBL/GenBank/DDBJ databases">
        <authorList>
            <person name="de Groot N.N."/>
        </authorList>
    </citation>
    <scope>NUCLEOTIDE SEQUENCE [LARGE SCALE GENOMIC DNA]</scope>
    <source>
        <strain evidence="9 10">DSM 25584</strain>
    </source>
</reference>
<feature type="site" description="Important for catalytic activity" evidence="7">
    <location>
        <position position="203"/>
    </location>
</feature>
<dbReference type="NCBIfam" id="TIGR00247">
    <property type="entry name" value="endolytic transglycosylase MltG"/>
    <property type="match status" value="1"/>
</dbReference>
<keyword evidence="4 7" id="KW-0472">Membrane</keyword>
<organism evidence="9 10">
    <name type="scientific">Limimonas halophila</name>
    <dbReference type="NCBI Taxonomy" id="1082479"/>
    <lineage>
        <taxon>Bacteria</taxon>
        <taxon>Pseudomonadati</taxon>
        <taxon>Pseudomonadota</taxon>
        <taxon>Alphaproteobacteria</taxon>
        <taxon>Rhodospirillales</taxon>
        <taxon>Rhodovibrionaceae</taxon>
        <taxon>Limimonas</taxon>
    </lineage>
</organism>
<keyword evidence="5 7" id="KW-0456">Lyase</keyword>
<dbReference type="GO" id="GO:0071555">
    <property type="term" value="P:cell wall organization"/>
    <property type="evidence" value="ECO:0007669"/>
    <property type="project" value="UniProtKB-KW"/>
</dbReference>
<evidence type="ECO:0000256" key="6">
    <source>
        <dbReference type="ARBA" id="ARBA00023316"/>
    </source>
</evidence>
<feature type="region of interest" description="Disordered" evidence="8">
    <location>
        <begin position="251"/>
        <end position="274"/>
    </location>
</feature>
<dbReference type="Gene3D" id="3.30.1490.480">
    <property type="entry name" value="Endolytic murein transglycosylase"/>
    <property type="match status" value="1"/>
</dbReference>
<evidence type="ECO:0000256" key="5">
    <source>
        <dbReference type="ARBA" id="ARBA00023239"/>
    </source>
</evidence>
<dbReference type="RefSeq" id="WP_090018595.1">
    <property type="nucleotide sequence ID" value="NZ_FNCE01000001.1"/>
</dbReference>
<dbReference type="EC" id="4.2.2.29" evidence="7"/>
<dbReference type="Pfam" id="PF02618">
    <property type="entry name" value="YceG"/>
    <property type="match status" value="1"/>
</dbReference>
<evidence type="ECO:0000256" key="1">
    <source>
        <dbReference type="ARBA" id="ARBA00022475"/>
    </source>
</evidence>
<keyword evidence="1 7" id="KW-1003">Cell membrane</keyword>
<protein>
    <recommendedName>
        <fullName evidence="7">Endolytic murein transglycosylase</fullName>
        <ecNumber evidence="7">4.2.2.29</ecNumber>
    </recommendedName>
    <alternativeName>
        <fullName evidence="7">Peptidoglycan lytic transglycosylase</fullName>
    </alternativeName>
    <alternativeName>
        <fullName evidence="7">Peptidoglycan polymerization terminase</fullName>
    </alternativeName>
</protein>
<evidence type="ECO:0000256" key="8">
    <source>
        <dbReference type="SAM" id="MobiDB-lite"/>
    </source>
</evidence>
<accession>A0A1G7MGE7</accession>
<dbReference type="STRING" id="1082479.SAMN05216241_101591"/>
<dbReference type="GO" id="GO:0008932">
    <property type="term" value="F:lytic endotransglycosylase activity"/>
    <property type="evidence" value="ECO:0007669"/>
    <property type="project" value="UniProtKB-UniRule"/>
</dbReference>
<gene>
    <name evidence="7" type="primary">mltG</name>
    <name evidence="9" type="ORF">SAMN05216241_101591</name>
</gene>
<keyword evidence="3 7" id="KW-1133">Transmembrane helix</keyword>
<evidence type="ECO:0000256" key="7">
    <source>
        <dbReference type="HAMAP-Rule" id="MF_02065"/>
    </source>
</evidence>
<comment type="function">
    <text evidence="7">Functions as a peptidoglycan terminase that cleaves nascent peptidoglycan strands endolytically to terminate their elongation.</text>
</comment>
<evidence type="ECO:0000256" key="4">
    <source>
        <dbReference type="ARBA" id="ARBA00023136"/>
    </source>
</evidence>
<name>A0A1G7MGE7_9PROT</name>
<evidence type="ECO:0000256" key="3">
    <source>
        <dbReference type="ARBA" id="ARBA00022989"/>
    </source>
</evidence>
<sequence length="325" mass="35365">MRRLLVLLSFFATGIVVAGATGLIWGTKQFESPGPLEARTTVEIPHGAGLSTVARKLKAAGVIEHELVFSLGARLTDRAGALKAGEYAFPPAVSPDKALARIVAGRTVTYSLTIPEGLTSAQVVERVREAEALSGAIREIPAEGTLLPETYTYSRGHTRARMINRMQASMDRLLAKLWPERATDLPIHSKREAVTLASIVEKETAVPDERAVIAGVFINRLRKGMRLQSDPTVRYAVTEGEKTLDRPLTQADLDRDDPYNTYTRKGLPPGPIANPGRAAIKAALNPADTEYLYFVASGNGGHAFAKTLEAHNENVAEYRERQRSN</sequence>
<comment type="catalytic activity">
    <reaction evidence="7">
        <text>a peptidoglycan chain = a peptidoglycan chain with N-acetyl-1,6-anhydromuramyl-[peptide] at the reducing end + a peptidoglycan chain with N-acetylglucosamine at the non-reducing end.</text>
        <dbReference type="EC" id="4.2.2.29"/>
    </reaction>
</comment>
<evidence type="ECO:0000313" key="9">
    <source>
        <dbReference type="EMBL" id="SDF60280.1"/>
    </source>
</evidence>
<dbReference type="HAMAP" id="MF_02065">
    <property type="entry name" value="MltG"/>
    <property type="match status" value="1"/>
</dbReference>
<keyword evidence="6 7" id="KW-0961">Cell wall biogenesis/degradation</keyword>
<dbReference type="CDD" id="cd08010">
    <property type="entry name" value="MltG_like"/>
    <property type="match status" value="1"/>
</dbReference>
<keyword evidence="2 7" id="KW-0812">Transmembrane</keyword>
<dbReference type="AlphaFoldDB" id="A0A1G7MGE7"/>
<keyword evidence="10" id="KW-1185">Reference proteome</keyword>
<proteinExistence type="inferred from homology"/>
<dbReference type="PANTHER" id="PTHR30518:SF2">
    <property type="entry name" value="ENDOLYTIC MUREIN TRANSGLYCOSYLASE"/>
    <property type="match status" value="1"/>
</dbReference>